<accession>A0AAN0P8E8</accession>
<gene>
    <name evidence="3" type="ordered locus">AOLE_09190</name>
</gene>
<dbReference type="KEGG" id="acd:AOLE_09190"/>
<keyword evidence="2" id="KW-0812">Transmembrane</keyword>
<dbReference type="EMBL" id="CP002080">
    <property type="protein sequence ID" value="ADI90727.1"/>
    <property type="molecule type" value="Genomic_DNA"/>
</dbReference>
<feature type="transmembrane region" description="Helical" evidence="2">
    <location>
        <begin position="66"/>
        <end position="86"/>
    </location>
</feature>
<evidence type="ECO:0000256" key="1">
    <source>
        <dbReference type="SAM" id="MobiDB-lite"/>
    </source>
</evidence>
<sequence length="255" mass="29061">MKTSIYKNVGIPILLSVVGSIVWTILSDYIVPAFTSYYIKFSVAYSKKVYASISAHDLIALQQSTYSLLSLLLVIVSILVCAWSYINMSKYREEYESAKARLKALIPKETEEETSEEFTTEAIKELLESSEKTDKFYNKVYILNKILLPTLLIFSILISFKSVATAKYVYESVSYFDYLMGVNSILLDEKKERNYKSRFSQIRNGQDYRNIVVELEKLALSNGLSILPNTTVRKDKDLKKDHPSIKAADVTASDE</sequence>
<keyword evidence="2" id="KW-0472">Membrane</keyword>
<proteinExistence type="predicted"/>
<name>A0AAN0P8E8_ACISD</name>
<dbReference type="GeneID" id="69417140"/>
<keyword evidence="2" id="KW-1133">Transmembrane helix</keyword>
<feature type="region of interest" description="Disordered" evidence="1">
    <location>
        <begin position="235"/>
        <end position="255"/>
    </location>
</feature>
<dbReference type="Proteomes" id="UP000000392">
    <property type="component" value="Chromosome"/>
</dbReference>
<feature type="compositionally biased region" description="Basic and acidic residues" evidence="1">
    <location>
        <begin position="235"/>
        <end position="244"/>
    </location>
</feature>
<feature type="transmembrane region" description="Helical" evidence="2">
    <location>
        <begin position="140"/>
        <end position="160"/>
    </location>
</feature>
<feature type="transmembrane region" description="Helical" evidence="2">
    <location>
        <begin position="12"/>
        <end position="39"/>
    </location>
</feature>
<dbReference type="AlphaFoldDB" id="A0AAN0P8E8"/>
<evidence type="ECO:0000313" key="4">
    <source>
        <dbReference type="Proteomes" id="UP000000392"/>
    </source>
</evidence>
<reference evidence="3 4" key="1">
    <citation type="journal article" date="2010" name="J. Bacteriol.">
        <title>Complete genome sequence of the diesel-degrading Acinetobacter sp. strain DR1.</title>
        <authorList>
            <person name="Jung J."/>
            <person name="Baek J.H."/>
            <person name="Park W."/>
        </authorList>
    </citation>
    <scope>NUCLEOTIDE SEQUENCE [LARGE SCALE GENOMIC DNA]</scope>
    <source>
        <strain evidence="4">JCM 16667 / KCTC 23045 / DR1</strain>
    </source>
</reference>
<protein>
    <submittedName>
        <fullName evidence="3">Uncharacterized protein</fullName>
    </submittedName>
</protein>
<evidence type="ECO:0000313" key="3">
    <source>
        <dbReference type="EMBL" id="ADI90727.1"/>
    </source>
</evidence>
<dbReference type="RefSeq" id="WP_013197811.1">
    <property type="nucleotide sequence ID" value="NC_014259.1"/>
</dbReference>
<organism evidence="3 4">
    <name type="scientific">Acinetobacter oleivorans (strain JCM 16667 / KCTC 23045 / DR1)</name>
    <dbReference type="NCBI Taxonomy" id="436717"/>
    <lineage>
        <taxon>Bacteria</taxon>
        <taxon>Pseudomonadati</taxon>
        <taxon>Pseudomonadota</taxon>
        <taxon>Gammaproteobacteria</taxon>
        <taxon>Moraxellales</taxon>
        <taxon>Moraxellaceae</taxon>
        <taxon>Acinetobacter</taxon>
    </lineage>
</organism>
<evidence type="ECO:0000256" key="2">
    <source>
        <dbReference type="SAM" id="Phobius"/>
    </source>
</evidence>